<dbReference type="EMBL" id="FOAT01000021">
    <property type="protein sequence ID" value="SEL34626.1"/>
    <property type="molecule type" value="Genomic_DNA"/>
</dbReference>
<gene>
    <name evidence="2" type="ORF">SAMN05216469_12132</name>
</gene>
<keyword evidence="1" id="KW-1133">Transmembrane helix</keyword>
<dbReference type="InterPro" id="IPR010718">
    <property type="entry name" value="DUF1294"/>
</dbReference>
<sequence length="93" mass="10433">MDKIGMVLLCIYGVVNLAVFLLYGIDKLKAKHDKWRIPEKTLIIAAVFGILGGLTGMMVFHHKTRKPKFSVGLPMILFVEAVLAALVYYKLIK</sequence>
<keyword evidence="1" id="KW-0812">Transmembrane</keyword>
<feature type="transmembrane region" description="Helical" evidence="1">
    <location>
        <begin position="72"/>
        <end position="91"/>
    </location>
</feature>
<evidence type="ECO:0000313" key="2">
    <source>
        <dbReference type="EMBL" id="SEL34626.1"/>
    </source>
</evidence>
<keyword evidence="1" id="KW-0472">Membrane</keyword>
<evidence type="ECO:0000313" key="3">
    <source>
        <dbReference type="Proteomes" id="UP000186015"/>
    </source>
</evidence>
<accession>A0A1H7PG65</accession>
<proteinExistence type="predicted"/>
<dbReference type="OrthoDB" id="1698854at2"/>
<dbReference type="Proteomes" id="UP000186015">
    <property type="component" value="Unassembled WGS sequence"/>
</dbReference>
<dbReference type="AlphaFoldDB" id="A0A1H7PG65"/>
<feature type="transmembrane region" description="Helical" evidence="1">
    <location>
        <begin position="41"/>
        <end position="60"/>
    </location>
</feature>
<feature type="transmembrane region" description="Helical" evidence="1">
    <location>
        <begin position="6"/>
        <end position="25"/>
    </location>
</feature>
<evidence type="ECO:0000256" key="1">
    <source>
        <dbReference type="SAM" id="Phobius"/>
    </source>
</evidence>
<organism evidence="2 3">
    <name type="scientific">Ruminococcus albus</name>
    <dbReference type="NCBI Taxonomy" id="1264"/>
    <lineage>
        <taxon>Bacteria</taxon>
        <taxon>Bacillati</taxon>
        <taxon>Bacillota</taxon>
        <taxon>Clostridia</taxon>
        <taxon>Eubacteriales</taxon>
        <taxon>Oscillospiraceae</taxon>
        <taxon>Ruminococcus</taxon>
    </lineage>
</organism>
<reference evidence="2 3" key="1">
    <citation type="submission" date="2016-10" db="EMBL/GenBank/DDBJ databases">
        <authorList>
            <person name="de Groot N.N."/>
        </authorList>
    </citation>
    <scope>NUCLEOTIDE SEQUENCE [LARGE SCALE GENOMIC DNA]</scope>
    <source>
        <strain evidence="2 3">KH2T6</strain>
    </source>
</reference>
<name>A0A1H7PG65_RUMAL</name>
<dbReference type="Pfam" id="PF06961">
    <property type="entry name" value="DUF1294"/>
    <property type="match status" value="1"/>
</dbReference>
<protein>
    <submittedName>
        <fullName evidence="2">Uncharacterized membrane protein YsdA, DUF1294 family</fullName>
    </submittedName>
</protein>